<dbReference type="STRING" id="317655.Sala_1097"/>
<feature type="transmembrane region" description="Helical" evidence="5">
    <location>
        <begin position="45"/>
        <end position="68"/>
    </location>
</feature>
<keyword evidence="4 5" id="KW-0472">Membrane</keyword>
<feature type="domain" description="Yip1" evidence="6">
    <location>
        <begin position="22"/>
        <end position="191"/>
    </location>
</feature>
<evidence type="ECO:0000256" key="5">
    <source>
        <dbReference type="SAM" id="Phobius"/>
    </source>
</evidence>
<feature type="transmembrane region" description="Helical" evidence="5">
    <location>
        <begin position="121"/>
        <end position="141"/>
    </location>
</feature>
<sequence length="209" mass="21347">MMADLPPNGSGSAAGIVQRARDILLRPRESWPVIAAEPATAQSIYIPYVLVLAAIGPLASLIGGQLVGVSVLGTTWHPPMGAALTSAILSYGLTLAMVFVLALVIDGLAPSFGGQKDQIQALKVAAYSGTAAWVGGIFGLIPALGLIGLLFALYGLYILYLGLPVLMKVPQDKAVGYVAVVVVIAIVLFLIVGAVVGSVTAPSLLGAQM</sequence>
<evidence type="ECO:0000259" key="6">
    <source>
        <dbReference type="Pfam" id="PF04893"/>
    </source>
</evidence>
<protein>
    <recommendedName>
        <fullName evidence="6">Yip1 domain-containing protein</fullName>
    </recommendedName>
</protein>
<dbReference type="eggNOG" id="ENOG502Z7KS">
    <property type="taxonomic scope" value="Bacteria"/>
</dbReference>
<dbReference type="RefSeq" id="WP_011541399.1">
    <property type="nucleotide sequence ID" value="NC_008048.1"/>
</dbReference>
<feature type="transmembrane region" description="Helical" evidence="5">
    <location>
        <begin position="174"/>
        <end position="199"/>
    </location>
</feature>
<dbReference type="GO" id="GO:0016020">
    <property type="term" value="C:membrane"/>
    <property type="evidence" value="ECO:0007669"/>
    <property type="project" value="UniProtKB-SubCell"/>
</dbReference>
<dbReference type="InterPro" id="IPR006977">
    <property type="entry name" value="Yip1_dom"/>
</dbReference>
<organism evidence="7 8">
    <name type="scientific">Sphingopyxis alaskensis (strain DSM 13593 / LMG 18877 / RB2256)</name>
    <name type="common">Sphingomonas alaskensis</name>
    <dbReference type="NCBI Taxonomy" id="317655"/>
    <lineage>
        <taxon>Bacteria</taxon>
        <taxon>Pseudomonadati</taxon>
        <taxon>Pseudomonadota</taxon>
        <taxon>Alphaproteobacteria</taxon>
        <taxon>Sphingomonadales</taxon>
        <taxon>Sphingomonadaceae</taxon>
        <taxon>Sphingopyxis</taxon>
    </lineage>
</organism>
<reference evidence="7 8" key="1">
    <citation type="journal article" date="2009" name="Proc. Natl. Acad. Sci. U.S.A.">
        <title>The genomic basis of trophic strategy in marine bacteria.</title>
        <authorList>
            <person name="Lauro F.M."/>
            <person name="McDougald D."/>
            <person name="Thomas T."/>
            <person name="Williams T.J."/>
            <person name="Egan S."/>
            <person name="Rice S."/>
            <person name="DeMaere M.Z."/>
            <person name="Ting L."/>
            <person name="Ertan H."/>
            <person name="Johnson J."/>
            <person name="Ferriera S."/>
            <person name="Lapidus A."/>
            <person name="Anderson I."/>
            <person name="Kyrpides N."/>
            <person name="Munk A.C."/>
            <person name="Detter C."/>
            <person name="Han C.S."/>
            <person name="Brown M.V."/>
            <person name="Robb F.T."/>
            <person name="Kjelleberg S."/>
            <person name="Cavicchioli R."/>
        </authorList>
    </citation>
    <scope>NUCLEOTIDE SEQUENCE [LARGE SCALE GENOMIC DNA]</scope>
    <source>
        <strain evidence="8">DSM 13593 / LMG 18877 / RB2256</strain>
    </source>
</reference>
<evidence type="ECO:0000256" key="2">
    <source>
        <dbReference type="ARBA" id="ARBA00022692"/>
    </source>
</evidence>
<proteinExistence type="predicted"/>
<dbReference type="AlphaFoldDB" id="Q1GU58"/>
<dbReference type="HOGENOM" id="CLU_099801_0_0_5"/>
<keyword evidence="3 5" id="KW-1133">Transmembrane helix</keyword>
<feature type="transmembrane region" description="Helical" evidence="5">
    <location>
        <begin position="88"/>
        <end position="109"/>
    </location>
</feature>
<evidence type="ECO:0000313" key="7">
    <source>
        <dbReference type="EMBL" id="ABF52814.1"/>
    </source>
</evidence>
<evidence type="ECO:0000256" key="1">
    <source>
        <dbReference type="ARBA" id="ARBA00004141"/>
    </source>
</evidence>
<dbReference type="Proteomes" id="UP000006578">
    <property type="component" value="Chromosome"/>
</dbReference>
<comment type="subcellular location">
    <subcellularLocation>
        <location evidence="1">Membrane</location>
        <topology evidence="1">Multi-pass membrane protein</topology>
    </subcellularLocation>
</comment>
<keyword evidence="2 5" id="KW-0812">Transmembrane</keyword>
<evidence type="ECO:0000256" key="3">
    <source>
        <dbReference type="ARBA" id="ARBA00022989"/>
    </source>
</evidence>
<feature type="transmembrane region" description="Helical" evidence="5">
    <location>
        <begin position="147"/>
        <end position="167"/>
    </location>
</feature>
<gene>
    <name evidence="7" type="ordered locus">Sala_1097</name>
</gene>
<dbReference type="KEGG" id="sal:Sala_1097"/>
<accession>Q1GU58</accession>
<dbReference type="EMBL" id="CP000356">
    <property type="protein sequence ID" value="ABF52814.1"/>
    <property type="molecule type" value="Genomic_DNA"/>
</dbReference>
<dbReference type="Pfam" id="PF04893">
    <property type="entry name" value="Yip1"/>
    <property type="match status" value="1"/>
</dbReference>
<name>Q1GU58_SPHAL</name>
<evidence type="ECO:0000256" key="4">
    <source>
        <dbReference type="ARBA" id="ARBA00023136"/>
    </source>
</evidence>
<keyword evidence="8" id="KW-1185">Reference proteome</keyword>
<evidence type="ECO:0000313" key="8">
    <source>
        <dbReference type="Proteomes" id="UP000006578"/>
    </source>
</evidence>